<dbReference type="RefSeq" id="WP_193510606.1">
    <property type="nucleotide sequence ID" value="NZ_BMSO01000041.1"/>
</dbReference>
<keyword evidence="2" id="KW-1185">Reference proteome</keyword>
<proteinExistence type="predicted"/>
<evidence type="ECO:0000313" key="1">
    <source>
        <dbReference type="EMBL" id="WOT32726.1"/>
    </source>
</evidence>
<dbReference type="Proteomes" id="UP001305002">
    <property type="component" value="Chromosome"/>
</dbReference>
<reference evidence="1 2" key="2">
    <citation type="journal article" date="2024" name="Microb. Biotechnol.">
        <title>The involvement of multiple ABC transporters in daunorubicin efflux in Streptomyces coeruleorubidus.</title>
        <authorList>
            <person name="Dong J."/>
            <person name="Ning J."/>
            <person name="Tian Y."/>
            <person name="Li H."/>
            <person name="Chen H."/>
            <person name="Guan W."/>
        </authorList>
    </citation>
    <scope>NUCLEOTIDE SEQUENCE [LARGE SCALE GENOMIC DNA]</scope>
    <source>
        <strain evidence="1 2">CICC 11043</strain>
    </source>
</reference>
<dbReference type="EMBL" id="CP137524">
    <property type="protein sequence ID" value="WOT32726.1"/>
    <property type="molecule type" value="Genomic_DNA"/>
</dbReference>
<name>A0ABZ0K3V2_STRC4</name>
<organism evidence="1 2">
    <name type="scientific">Streptomyces coeruleorubidus</name>
    <dbReference type="NCBI Taxonomy" id="116188"/>
    <lineage>
        <taxon>Bacteria</taxon>
        <taxon>Bacillati</taxon>
        <taxon>Actinomycetota</taxon>
        <taxon>Actinomycetes</taxon>
        <taxon>Kitasatosporales</taxon>
        <taxon>Streptomycetaceae</taxon>
        <taxon>Streptomyces</taxon>
    </lineage>
</organism>
<protein>
    <submittedName>
        <fullName evidence="1">Uncharacterized protein</fullName>
    </submittedName>
</protein>
<reference evidence="1 2" key="1">
    <citation type="journal article" date="2021" name="J. Microbiol. Biotechnol.">
        <title>An Efficient Markerless Deletion System Suitable for the Industrial Strains of Streptomyces.</title>
        <authorList>
            <person name="Dong J."/>
            <person name="Wei J."/>
            <person name="Li H."/>
            <person name="Zhao S."/>
            <person name="Guan W."/>
        </authorList>
    </citation>
    <scope>NUCLEOTIDE SEQUENCE [LARGE SCALE GENOMIC DNA]</scope>
    <source>
        <strain evidence="1 2">CICC 11043</strain>
    </source>
</reference>
<gene>
    <name evidence="1" type="ORF">R5U08_00555</name>
</gene>
<sequence length="229" mass="24725">MPILSQYWFSDRYFGGPFENYNQPYPSGGWAWISNSRGSRATLSWNRPDNETIIDFAAVLANPFVTSAVDGLLTGGVSRTGPIQAQGVFWPNVPYYGQGPGRHNAGDLLVRVYIPIHISTPRYCTDADGTVSYWLVFYLDGSGMLHGYVDGWSYEYDGGGPFCTDEIDDGLDQAVPAGIGTIQNLVDTAVARLAGAAYSTLYYLPGSGSKATGGRNENANTDVALVLLP</sequence>
<evidence type="ECO:0000313" key="2">
    <source>
        <dbReference type="Proteomes" id="UP001305002"/>
    </source>
</evidence>
<accession>A0ABZ0K3V2</accession>